<dbReference type="InterPro" id="IPR051398">
    <property type="entry name" value="Polysacch_Deacetylase"/>
</dbReference>
<evidence type="ECO:0000256" key="2">
    <source>
        <dbReference type="ARBA" id="ARBA00022729"/>
    </source>
</evidence>
<accession>A0A1B9F4Q3</accession>
<dbReference type="SUPFAM" id="SSF88713">
    <property type="entry name" value="Glycoside hydrolase/deacetylase"/>
    <property type="match status" value="1"/>
</dbReference>
<comment type="subcellular location">
    <subcellularLocation>
        <location evidence="1">Secreted</location>
    </subcellularLocation>
</comment>
<dbReference type="Pfam" id="PF01522">
    <property type="entry name" value="Polysacc_deac_1"/>
    <property type="match status" value="1"/>
</dbReference>
<dbReference type="STRING" id="1156395.DBT_1781"/>
<dbReference type="PROSITE" id="PS51677">
    <property type="entry name" value="NODB"/>
    <property type="match status" value="1"/>
</dbReference>
<gene>
    <name evidence="4" type="ORF">DBT_1781</name>
</gene>
<keyword evidence="5" id="KW-1185">Reference proteome</keyword>
<dbReference type="PANTHER" id="PTHR34216:SF3">
    <property type="entry name" value="POLY-BETA-1,6-N-ACETYL-D-GLUCOSAMINE N-DEACETYLASE"/>
    <property type="match status" value="1"/>
</dbReference>
<evidence type="ECO:0000259" key="3">
    <source>
        <dbReference type="PROSITE" id="PS51677"/>
    </source>
</evidence>
<proteinExistence type="predicted"/>
<keyword evidence="2" id="KW-0732">Signal</keyword>
<dbReference type="GO" id="GO:0005975">
    <property type="term" value="P:carbohydrate metabolic process"/>
    <property type="evidence" value="ECO:0007669"/>
    <property type="project" value="InterPro"/>
</dbReference>
<dbReference type="InterPro" id="IPR002509">
    <property type="entry name" value="NODB_dom"/>
</dbReference>
<sequence length="243" mass="28413">MRGISILMYHQIGPFSSMREHRSTYCHHKRFALQMFYLRILGYRVLDFDTVLRCIKGEEEVPPRAVALTFDDGYENFYEYAYPVLRRYGFPAIVYLLSGYLGKEASWFKKDGRSTPPIMSEERIKQLMDKGISFGSHGVTHLKLGEASDEEIYFEVRESKKVLEEKFKRPFRHFCYPYGSFDKRAIQIVKEAGFDSAVSCVRGSAYPGDHLYQLPRKAISYGDSILGFIWKLHMKNRRKLPEI</sequence>
<protein>
    <submittedName>
        <fullName evidence="4">Polysaccharide deacetylase</fullName>
    </submittedName>
</protein>
<dbReference type="PANTHER" id="PTHR34216">
    <property type="match status" value="1"/>
</dbReference>
<dbReference type="InterPro" id="IPR011330">
    <property type="entry name" value="Glyco_hydro/deAcase_b/a-brl"/>
</dbReference>
<evidence type="ECO:0000256" key="1">
    <source>
        <dbReference type="ARBA" id="ARBA00004613"/>
    </source>
</evidence>
<dbReference type="AlphaFoldDB" id="A0A1B9F4Q3"/>
<comment type="caution">
    <text evidence="4">The sequence shown here is derived from an EMBL/GenBank/DDBJ whole genome shotgun (WGS) entry which is preliminary data.</text>
</comment>
<evidence type="ECO:0000313" key="4">
    <source>
        <dbReference type="EMBL" id="OCC14721.1"/>
    </source>
</evidence>
<dbReference type="GO" id="GO:0005576">
    <property type="term" value="C:extracellular region"/>
    <property type="evidence" value="ECO:0007669"/>
    <property type="project" value="UniProtKB-SubCell"/>
</dbReference>
<reference evidence="4 5" key="1">
    <citation type="submission" date="2016-06" db="EMBL/GenBank/DDBJ databases">
        <title>Respiratory ammonification of nitrate coupled to the oxidation of elemental sulfur in deep-sea autotrophic thermophilic bacteria.</title>
        <authorList>
            <person name="Slobodkina G.B."/>
            <person name="Mardanov A.V."/>
            <person name="Ravin N.V."/>
            <person name="Frolova A.A."/>
            <person name="Viryasiv M.B."/>
            <person name="Chernyh N.A."/>
            <person name="Bonch-Osmolovskaya E.A."/>
            <person name="Slobodkin A.I."/>
        </authorList>
    </citation>
    <scope>NUCLEOTIDE SEQUENCE [LARGE SCALE GENOMIC DNA]</scope>
    <source>
        <strain evidence="4 5">S69</strain>
    </source>
</reference>
<name>A0A1B9F4Q3_9BACT</name>
<dbReference type="GO" id="GO:0016810">
    <property type="term" value="F:hydrolase activity, acting on carbon-nitrogen (but not peptide) bonds"/>
    <property type="evidence" value="ECO:0007669"/>
    <property type="project" value="InterPro"/>
</dbReference>
<dbReference type="CDD" id="cd10918">
    <property type="entry name" value="CE4_NodB_like_5s_6s"/>
    <property type="match status" value="1"/>
</dbReference>
<feature type="domain" description="NodB homology" evidence="3">
    <location>
        <begin position="64"/>
        <end position="243"/>
    </location>
</feature>
<evidence type="ECO:0000313" key="5">
    <source>
        <dbReference type="Proteomes" id="UP000093080"/>
    </source>
</evidence>
<dbReference type="Gene3D" id="3.20.20.370">
    <property type="entry name" value="Glycoside hydrolase/deacetylase"/>
    <property type="match status" value="1"/>
</dbReference>
<organism evidence="4 5">
    <name type="scientific">Dissulfuribacter thermophilus</name>
    <dbReference type="NCBI Taxonomy" id="1156395"/>
    <lineage>
        <taxon>Bacteria</taxon>
        <taxon>Pseudomonadati</taxon>
        <taxon>Thermodesulfobacteriota</taxon>
        <taxon>Dissulfuribacteria</taxon>
        <taxon>Dissulfuribacterales</taxon>
        <taxon>Dissulfuribacteraceae</taxon>
        <taxon>Dissulfuribacter</taxon>
    </lineage>
</organism>
<dbReference type="OrthoDB" id="9776235at2"/>
<dbReference type="EMBL" id="MAGO01000009">
    <property type="protein sequence ID" value="OCC14721.1"/>
    <property type="molecule type" value="Genomic_DNA"/>
</dbReference>
<dbReference type="Proteomes" id="UP000093080">
    <property type="component" value="Unassembled WGS sequence"/>
</dbReference>